<comment type="caution">
    <text evidence="7">The sequence shown here is derived from an EMBL/GenBank/DDBJ whole genome shotgun (WGS) entry which is preliminary data.</text>
</comment>
<dbReference type="PANTHER" id="PTHR13143">
    <property type="entry name" value="TETRATRICOPEPTIDE REPEAT PROTEIN 19"/>
    <property type="match status" value="1"/>
</dbReference>
<dbReference type="Pfam" id="PF13181">
    <property type="entry name" value="TPR_8"/>
    <property type="match status" value="1"/>
</dbReference>
<dbReference type="PANTHER" id="PTHR13143:SF6">
    <property type="entry name" value="TETRATRICOPEPTIDE REPEAT PROTEIN 19, MITOCHONDRIAL"/>
    <property type="match status" value="1"/>
</dbReference>
<proteinExistence type="inferred from homology"/>
<dbReference type="Gene3D" id="1.25.40.10">
    <property type="entry name" value="Tetratricopeptide repeat domain"/>
    <property type="match status" value="2"/>
</dbReference>
<keyword evidence="8" id="KW-1185">Reference proteome</keyword>
<sequence length="356" mass="40776">MSLLFNARRAKCVKIIFPLVKHISTNNNQRSIALLNSKRSCLTSARTIWPNHKNAGKSIILGFSLLGLVGLEESDTNRQLIDTIKRGILYFKNGDYNAFEQTLHEALKIANDLQNVDGITHVYDVLANGAFMNKEYEKAKDLFTKVVCRLIDQGCLKDDLIILHLGLQISKIYEIQKEYKYSEYGYLYCLQHLEKKLKIDPENKAILDLYAKTLNAYGRYLMSQKEIKLAKISFKRAYAINVKLNGETFENNVIFLNLLGTLYHAGGNFHKAVLYFRKAKKIGQHLHDMKSFAVVYINLADTYFKLGMLEKAEKSCEKALQNAKIHSNFRAKKEAEIGLARVNNAMKKRRIGNVRK</sequence>
<dbReference type="InterPro" id="IPR019734">
    <property type="entry name" value="TPR_rpt"/>
</dbReference>
<reference evidence="7 8" key="1">
    <citation type="submission" date="2023-01" db="EMBL/GenBank/DDBJ databases">
        <authorList>
            <person name="Whitehead M."/>
        </authorList>
    </citation>
    <scope>NUCLEOTIDE SEQUENCE [LARGE SCALE GENOMIC DNA]</scope>
</reference>
<keyword evidence="5" id="KW-0809">Transit peptide</keyword>
<gene>
    <name evidence="7" type="ORF">MEUPH1_LOCUS12603</name>
</gene>
<dbReference type="EMBL" id="CARXXK010000002">
    <property type="protein sequence ID" value="CAI6356920.1"/>
    <property type="molecule type" value="Genomic_DNA"/>
</dbReference>
<evidence type="ECO:0000313" key="7">
    <source>
        <dbReference type="EMBL" id="CAI6356920.1"/>
    </source>
</evidence>
<name>A0AAV0WM42_9HEMI</name>
<protein>
    <submittedName>
        <fullName evidence="7">Uncharacterized protein</fullName>
    </submittedName>
</protein>
<evidence type="ECO:0000256" key="6">
    <source>
        <dbReference type="ARBA" id="ARBA00023128"/>
    </source>
</evidence>
<dbReference type="GO" id="GO:0005743">
    <property type="term" value="C:mitochondrial inner membrane"/>
    <property type="evidence" value="ECO:0007669"/>
    <property type="project" value="TreeGrafter"/>
</dbReference>
<evidence type="ECO:0000313" key="8">
    <source>
        <dbReference type="Proteomes" id="UP001160148"/>
    </source>
</evidence>
<evidence type="ECO:0000256" key="5">
    <source>
        <dbReference type="ARBA" id="ARBA00022946"/>
    </source>
</evidence>
<keyword evidence="4" id="KW-0802">TPR repeat</keyword>
<evidence type="ECO:0000256" key="2">
    <source>
        <dbReference type="ARBA" id="ARBA00008219"/>
    </source>
</evidence>
<organism evidence="7 8">
    <name type="scientific">Macrosiphum euphorbiae</name>
    <name type="common">potato aphid</name>
    <dbReference type="NCBI Taxonomy" id="13131"/>
    <lineage>
        <taxon>Eukaryota</taxon>
        <taxon>Metazoa</taxon>
        <taxon>Ecdysozoa</taxon>
        <taxon>Arthropoda</taxon>
        <taxon>Hexapoda</taxon>
        <taxon>Insecta</taxon>
        <taxon>Pterygota</taxon>
        <taxon>Neoptera</taxon>
        <taxon>Paraneoptera</taxon>
        <taxon>Hemiptera</taxon>
        <taxon>Sternorrhyncha</taxon>
        <taxon>Aphidomorpha</taxon>
        <taxon>Aphidoidea</taxon>
        <taxon>Aphididae</taxon>
        <taxon>Macrosiphini</taxon>
        <taxon>Macrosiphum</taxon>
    </lineage>
</organism>
<keyword evidence="6" id="KW-0496">Mitochondrion</keyword>
<dbReference type="AlphaFoldDB" id="A0AAV0WM42"/>
<keyword evidence="3" id="KW-0677">Repeat</keyword>
<comment type="subcellular location">
    <subcellularLocation>
        <location evidence="1">Mitochondrion</location>
    </subcellularLocation>
</comment>
<evidence type="ECO:0000256" key="4">
    <source>
        <dbReference type="ARBA" id="ARBA00022803"/>
    </source>
</evidence>
<dbReference type="SMART" id="SM00028">
    <property type="entry name" value="TPR"/>
    <property type="match status" value="4"/>
</dbReference>
<dbReference type="SUPFAM" id="SSF81901">
    <property type="entry name" value="HCP-like"/>
    <property type="match status" value="1"/>
</dbReference>
<accession>A0AAV0WM42</accession>
<dbReference type="Proteomes" id="UP001160148">
    <property type="component" value="Unassembled WGS sequence"/>
</dbReference>
<dbReference type="InterPro" id="IPR011990">
    <property type="entry name" value="TPR-like_helical_dom_sf"/>
</dbReference>
<dbReference type="GO" id="GO:0034551">
    <property type="term" value="P:mitochondrial respiratory chain complex III assembly"/>
    <property type="evidence" value="ECO:0007669"/>
    <property type="project" value="InterPro"/>
</dbReference>
<evidence type="ECO:0000256" key="1">
    <source>
        <dbReference type="ARBA" id="ARBA00004173"/>
    </source>
</evidence>
<comment type="similarity">
    <text evidence="2">Belongs to the TTC19 family.</text>
</comment>
<dbReference type="Pfam" id="PF00515">
    <property type="entry name" value="TPR_1"/>
    <property type="match status" value="1"/>
</dbReference>
<evidence type="ECO:0000256" key="3">
    <source>
        <dbReference type="ARBA" id="ARBA00022737"/>
    </source>
</evidence>
<dbReference type="InterPro" id="IPR040395">
    <property type="entry name" value="TTC19"/>
</dbReference>